<dbReference type="Gene3D" id="3.30.420.40">
    <property type="match status" value="1"/>
</dbReference>
<dbReference type="PANTHER" id="PTHR11735">
    <property type="entry name" value="TRNA N6-ADENOSINE THREONYLCARBAMOYLTRANSFERASE"/>
    <property type="match status" value="1"/>
</dbReference>
<dbReference type="InterPro" id="IPR000905">
    <property type="entry name" value="Gcp-like_dom"/>
</dbReference>
<gene>
    <name evidence="9" type="ORF">G2W53_017190</name>
</gene>
<keyword evidence="2 9" id="KW-0808">Transferase</keyword>
<dbReference type="InterPro" id="IPR006035">
    <property type="entry name" value="Ureohydrolase"/>
</dbReference>
<feature type="domain" description="Gcp-like" evidence="8">
    <location>
        <begin position="263"/>
        <end position="360"/>
    </location>
</feature>
<evidence type="ECO:0000256" key="6">
    <source>
        <dbReference type="ARBA" id="ARBA00048117"/>
    </source>
</evidence>
<keyword evidence="5" id="KW-0012">Acyltransferase</keyword>
<comment type="caution">
    <text evidence="9">The sequence shown here is derived from an EMBL/GenBank/DDBJ whole genome shotgun (WGS) entry which is preliminary data.</text>
</comment>
<comment type="similarity">
    <text evidence="7">Belongs to the arginase family.</text>
</comment>
<organism evidence="9 10">
    <name type="scientific">Senna tora</name>
    <dbReference type="NCBI Taxonomy" id="362788"/>
    <lineage>
        <taxon>Eukaryota</taxon>
        <taxon>Viridiplantae</taxon>
        <taxon>Streptophyta</taxon>
        <taxon>Embryophyta</taxon>
        <taxon>Tracheophyta</taxon>
        <taxon>Spermatophyta</taxon>
        <taxon>Magnoliopsida</taxon>
        <taxon>eudicotyledons</taxon>
        <taxon>Gunneridae</taxon>
        <taxon>Pentapetalae</taxon>
        <taxon>rosids</taxon>
        <taxon>fabids</taxon>
        <taxon>Fabales</taxon>
        <taxon>Fabaceae</taxon>
        <taxon>Caesalpinioideae</taxon>
        <taxon>Cassia clade</taxon>
        <taxon>Senna</taxon>
    </lineage>
</organism>
<dbReference type="EC" id="2.3.1.234" evidence="1"/>
<comment type="catalytic activity">
    <reaction evidence="6">
        <text>L-threonylcarbamoyladenylate + adenosine(37) in tRNA = N(6)-L-threonylcarbamoyladenosine(37) in tRNA + AMP + H(+)</text>
        <dbReference type="Rhea" id="RHEA:37059"/>
        <dbReference type="Rhea" id="RHEA-COMP:10162"/>
        <dbReference type="Rhea" id="RHEA-COMP:10163"/>
        <dbReference type="ChEBI" id="CHEBI:15378"/>
        <dbReference type="ChEBI" id="CHEBI:73682"/>
        <dbReference type="ChEBI" id="CHEBI:74411"/>
        <dbReference type="ChEBI" id="CHEBI:74418"/>
        <dbReference type="ChEBI" id="CHEBI:456215"/>
        <dbReference type="EC" id="2.3.1.234"/>
    </reaction>
</comment>
<evidence type="ECO:0000256" key="5">
    <source>
        <dbReference type="ARBA" id="ARBA00023315"/>
    </source>
</evidence>
<dbReference type="GO" id="GO:0008033">
    <property type="term" value="P:tRNA processing"/>
    <property type="evidence" value="ECO:0007669"/>
    <property type="project" value="UniProtKB-KW"/>
</dbReference>
<dbReference type="GO" id="GO:0061711">
    <property type="term" value="F:tRNA N(6)-L-threonylcarbamoyladenine synthase activity"/>
    <property type="evidence" value="ECO:0007669"/>
    <property type="project" value="UniProtKB-EC"/>
</dbReference>
<dbReference type="PANTHER" id="PTHR11735:SF6">
    <property type="entry name" value="TRNA N6-ADENOSINE THREONYLCARBAMOYLTRANSFERASE, MITOCHONDRIAL"/>
    <property type="match status" value="1"/>
</dbReference>
<dbReference type="PROSITE" id="PS51409">
    <property type="entry name" value="ARGINASE_2"/>
    <property type="match status" value="1"/>
</dbReference>
<dbReference type="InterPro" id="IPR043129">
    <property type="entry name" value="ATPase_NBD"/>
</dbReference>
<evidence type="ECO:0000313" key="10">
    <source>
        <dbReference type="Proteomes" id="UP000634136"/>
    </source>
</evidence>
<dbReference type="PRINTS" id="PR00789">
    <property type="entry name" value="OSIALOPTASE"/>
</dbReference>
<dbReference type="OrthoDB" id="10259622at2759"/>
<dbReference type="SUPFAM" id="SSF53067">
    <property type="entry name" value="Actin-like ATPase domain"/>
    <property type="match status" value="1"/>
</dbReference>
<protein>
    <recommendedName>
        <fullName evidence="1">N(6)-L-threonylcarbamoyladenine synthase</fullName>
        <ecNumber evidence="1">2.3.1.234</ecNumber>
    </recommendedName>
</protein>
<dbReference type="Pfam" id="PF00491">
    <property type="entry name" value="Arginase"/>
    <property type="match status" value="1"/>
</dbReference>
<dbReference type="InterPro" id="IPR017861">
    <property type="entry name" value="KAE1/TsaD"/>
</dbReference>
<sequence>MIISFAIKQNSVEVAFLLGELVRALGGAVACPSLLGVPLGHNSSFLQGPAFDLLALGRPFGVVAQTQQLKKKLGEGVYISTDVDCLGPAFAPGVSHIEPGGLSFSDVLNILHNLQGNVVAADVVKFNPQRDTVDRMTAMVAAKLRETEAAPLSYTLYRYHLPSPSKMAAPSALSRLNFLPKPYIFRALNNFHRSQLRPKWAFPASSISKTSSMGRVSFSSVPFNSTSEEVSNEISKRDGDLIVLGIETSCDDTAAAVVRSNGEILSEVVSSQADLLVKYGGVAPKMAEEAHSQVIDQVVQEALDKAYLAEKDLSAVAVTIGPGLSLCLRVGVQKARRIAGGFNLPTIGIHHMEAYALVARCMLNAFNG</sequence>
<evidence type="ECO:0000256" key="3">
    <source>
        <dbReference type="ARBA" id="ARBA00022694"/>
    </source>
</evidence>
<accession>A0A834WNQ7</accession>
<keyword evidence="4" id="KW-0479">Metal-binding</keyword>
<dbReference type="EMBL" id="JAAIUW010000006">
    <property type="protein sequence ID" value="KAF7826026.1"/>
    <property type="molecule type" value="Genomic_DNA"/>
</dbReference>
<keyword evidence="10" id="KW-1185">Reference proteome</keyword>
<dbReference type="Gene3D" id="3.40.800.10">
    <property type="entry name" value="Ureohydrolase domain"/>
    <property type="match status" value="1"/>
</dbReference>
<name>A0A834WNQ7_9FABA</name>
<evidence type="ECO:0000256" key="1">
    <source>
        <dbReference type="ARBA" id="ARBA00012156"/>
    </source>
</evidence>
<evidence type="ECO:0000256" key="2">
    <source>
        <dbReference type="ARBA" id="ARBA00022679"/>
    </source>
</evidence>
<dbReference type="Proteomes" id="UP000634136">
    <property type="component" value="Unassembled WGS sequence"/>
</dbReference>
<evidence type="ECO:0000259" key="8">
    <source>
        <dbReference type="Pfam" id="PF00814"/>
    </source>
</evidence>
<dbReference type="InterPro" id="IPR023696">
    <property type="entry name" value="Ureohydrolase_dom_sf"/>
</dbReference>
<dbReference type="AlphaFoldDB" id="A0A834WNQ7"/>
<evidence type="ECO:0000313" key="9">
    <source>
        <dbReference type="EMBL" id="KAF7826026.1"/>
    </source>
</evidence>
<keyword evidence="3" id="KW-0819">tRNA processing</keyword>
<dbReference type="Pfam" id="PF00814">
    <property type="entry name" value="TsaD"/>
    <property type="match status" value="1"/>
</dbReference>
<dbReference type="SUPFAM" id="SSF52768">
    <property type="entry name" value="Arginase/deacetylase"/>
    <property type="match status" value="1"/>
</dbReference>
<evidence type="ECO:0000256" key="7">
    <source>
        <dbReference type="PROSITE-ProRule" id="PRU00742"/>
    </source>
</evidence>
<proteinExistence type="inferred from homology"/>
<dbReference type="GO" id="GO:0005739">
    <property type="term" value="C:mitochondrion"/>
    <property type="evidence" value="ECO:0007669"/>
    <property type="project" value="TreeGrafter"/>
</dbReference>
<reference evidence="9" key="1">
    <citation type="submission" date="2020-09" db="EMBL/GenBank/DDBJ databases">
        <title>Genome-Enabled Discovery of Anthraquinone Biosynthesis in Senna tora.</title>
        <authorList>
            <person name="Kang S.-H."/>
            <person name="Pandey R.P."/>
            <person name="Lee C.-M."/>
            <person name="Sim J.-S."/>
            <person name="Jeong J.-T."/>
            <person name="Choi B.-S."/>
            <person name="Jung M."/>
            <person name="Ginzburg D."/>
            <person name="Zhao K."/>
            <person name="Won S.Y."/>
            <person name="Oh T.-J."/>
            <person name="Yu Y."/>
            <person name="Kim N.-H."/>
            <person name="Lee O.R."/>
            <person name="Lee T.-H."/>
            <person name="Bashyal P."/>
            <person name="Kim T.-S."/>
            <person name="Lee W.-H."/>
            <person name="Kawkins C."/>
            <person name="Kim C.-K."/>
            <person name="Kim J.S."/>
            <person name="Ahn B.O."/>
            <person name="Rhee S.Y."/>
            <person name="Sohng J.K."/>
        </authorList>
    </citation>
    <scope>NUCLEOTIDE SEQUENCE</scope>
    <source>
        <tissue evidence="9">Leaf</tissue>
    </source>
</reference>
<evidence type="ECO:0000256" key="4">
    <source>
        <dbReference type="ARBA" id="ARBA00022723"/>
    </source>
</evidence>
<dbReference type="GO" id="GO:0046872">
    <property type="term" value="F:metal ion binding"/>
    <property type="evidence" value="ECO:0007669"/>
    <property type="project" value="UniProtKB-KW"/>
</dbReference>